<evidence type="ECO:0000256" key="1">
    <source>
        <dbReference type="SAM" id="Phobius"/>
    </source>
</evidence>
<reference evidence="3" key="1">
    <citation type="submission" date="2016-07" db="EMBL/GenBank/DDBJ databases">
        <authorList>
            <person name="Florea S."/>
            <person name="Webb J.S."/>
            <person name="Jaromczyk J."/>
            <person name="Schardl C.L."/>
        </authorList>
    </citation>
    <scope>NUCLEOTIDE SEQUENCE [LARGE SCALE GENOMIC DNA]</scope>
    <source>
        <strain evidence="3">Z6</strain>
    </source>
</reference>
<keyword evidence="3" id="KW-1185">Reference proteome</keyword>
<gene>
    <name evidence="2" type="ORF">U472_10400</name>
</gene>
<dbReference type="EMBL" id="LWDV01000009">
    <property type="protein sequence ID" value="OCL26404.1"/>
    <property type="molecule type" value="Genomic_DNA"/>
</dbReference>
<dbReference type="Proteomes" id="UP000093514">
    <property type="component" value="Unassembled WGS sequence"/>
</dbReference>
<protein>
    <submittedName>
        <fullName evidence="2">Energy-coupled thiamine transporter ThiT</fullName>
    </submittedName>
</protein>
<accession>A0A1C0A867</accession>
<dbReference type="GO" id="GO:0015234">
    <property type="term" value="F:thiamine transmembrane transporter activity"/>
    <property type="evidence" value="ECO:0007669"/>
    <property type="project" value="InterPro"/>
</dbReference>
<feature type="transmembrane region" description="Helical" evidence="1">
    <location>
        <begin position="84"/>
        <end position="101"/>
    </location>
</feature>
<dbReference type="InterPro" id="IPR012651">
    <property type="entry name" value="Thia_Transptr_ThiT"/>
</dbReference>
<keyword evidence="1" id="KW-0812">Transmembrane</keyword>
<feature type="transmembrane region" description="Helical" evidence="1">
    <location>
        <begin position="60"/>
        <end position="78"/>
    </location>
</feature>
<name>A0A1C0A867_9FIRM</name>
<dbReference type="OrthoDB" id="9795813at2"/>
<dbReference type="Gene3D" id="1.10.1760.20">
    <property type="match status" value="1"/>
</dbReference>
<dbReference type="GO" id="GO:0005886">
    <property type="term" value="C:plasma membrane"/>
    <property type="evidence" value="ECO:0007669"/>
    <property type="project" value="InterPro"/>
</dbReference>
<feature type="transmembrane region" description="Helical" evidence="1">
    <location>
        <begin position="157"/>
        <end position="176"/>
    </location>
</feature>
<sequence length="191" mass="20893">MMKNMQIRKLTELGVALALATILNFLKLYEMPQGGSVTLEMIPIIFIALRWGWKEGAFLGSTYGLLQLLLGASIYYPLQAVLDYPLAYGLVGLAGLVSNLFSKGSFKVRSILIAMATVLGASFRFLAHVISGVVFFGEYAPEGIDVWVYSLGYNATYMIPQIIITIIAMALLSKGLENTSLATINKIQEVE</sequence>
<keyword evidence="1" id="KW-1133">Transmembrane helix</keyword>
<dbReference type="Pfam" id="PF09515">
    <property type="entry name" value="Thia_YuaJ"/>
    <property type="match status" value="1"/>
</dbReference>
<feature type="transmembrane region" description="Helical" evidence="1">
    <location>
        <begin position="113"/>
        <end position="137"/>
    </location>
</feature>
<reference evidence="2 3" key="2">
    <citation type="submission" date="2016-08" db="EMBL/GenBank/DDBJ databases">
        <title>Orenia metallireducens sp. nov. strain Z6, a Novel Metal-reducing Firmicute from the Deep Subsurface.</title>
        <authorList>
            <person name="Maxim B.I."/>
            <person name="Kenneth K."/>
            <person name="Flynn T.M."/>
            <person name="Oloughlin E.J."/>
            <person name="Locke R.A."/>
            <person name="Weber J.R."/>
            <person name="Egan S.M."/>
            <person name="Mackie R.I."/>
            <person name="Cann I.K."/>
        </authorList>
    </citation>
    <scope>NUCLEOTIDE SEQUENCE [LARGE SCALE GENOMIC DNA]</scope>
    <source>
        <strain evidence="2 3">Z6</strain>
    </source>
</reference>
<organism evidence="2 3">
    <name type="scientific">Orenia metallireducens</name>
    <dbReference type="NCBI Taxonomy" id="1413210"/>
    <lineage>
        <taxon>Bacteria</taxon>
        <taxon>Bacillati</taxon>
        <taxon>Bacillota</taxon>
        <taxon>Clostridia</taxon>
        <taxon>Halanaerobiales</taxon>
        <taxon>Halobacteroidaceae</taxon>
        <taxon>Orenia</taxon>
    </lineage>
</organism>
<dbReference type="NCBIfam" id="TIGR02357">
    <property type="entry name" value="ECF_ThiT_YuaJ"/>
    <property type="match status" value="1"/>
</dbReference>
<evidence type="ECO:0000313" key="2">
    <source>
        <dbReference type="EMBL" id="OCL26404.1"/>
    </source>
</evidence>
<dbReference type="AlphaFoldDB" id="A0A1C0A867"/>
<evidence type="ECO:0000313" key="3">
    <source>
        <dbReference type="Proteomes" id="UP000093514"/>
    </source>
</evidence>
<proteinExistence type="predicted"/>
<keyword evidence="1" id="KW-0472">Membrane</keyword>
<comment type="caution">
    <text evidence="2">The sequence shown here is derived from an EMBL/GenBank/DDBJ whole genome shotgun (WGS) entry which is preliminary data.</text>
</comment>